<accession>A0A2N9FNT2</accession>
<evidence type="ECO:0000256" key="3">
    <source>
        <dbReference type="ARBA" id="ARBA00022806"/>
    </source>
</evidence>
<dbReference type="Gene3D" id="3.40.50.300">
    <property type="entry name" value="P-loop containing nucleotide triphosphate hydrolases"/>
    <property type="match status" value="1"/>
</dbReference>
<evidence type="ECO:0000313" key="7">
    <source>
        <dbReference type="EMBL" id="SPC88384.1"/>
    </source>
</evidence>
<dbReference type="InterPro" id="IPR027417">
    <property type="entry name" value="P-loop_NTPase"/>
</dbReference>
<protein>
    <recommendedName>
        <fullName evidence="6">UvrD-like helicase C-terminal domain-containing protein</fullName>
    </recommendedName>
</protein>
<proteinExistence type="predicted"/>
<dbReference type="GO" id="GO:0005524">
    <property type="term" value="F:ATP binding"/>
    <property type="evidence" value="ECO:0007669"/>
    <property type="project" value="UniProtKB-KW"/>
</dbReference>
<reference evidence="7" key="1">
    <citation type="submission" date="2018-02" db="EMBL/GenBank/DDBJ databases">
        <authorList>
            <person name="Cohen D.B."/>
            <person name="Kent A.D."/>
        </authorList>
    </citation>
    <scope>NUCLEOTIDE SEQUENCE</scope>
</reference>
<dbReference type="EMBL" id="OIVN01000993">
    <property type="protein sequence ID" value="SPC88384.1"/>
    <property type="molecule type" value="Genomic_DNA"/>
</dbReference>
<dbReference type="GO" id="GO:0005634">
    <property type="term" value="C:nucleus"/>
    <property type="evidence" value="ECO:0007669"/>
    <property type="project" value="TreeGrafter"/>
</dbReference>
<dbReference type="AlphaFoldDB" id="A0A2N9FNT2"/>
<dbReference type="PANTHER" id="PTHR11070">
    <property type="entry name" value="UVRD / RECB / PCRA DNA HELICASE FAMILY MEMBER"/>
    <property type="match status" value="1"/>
</dbReference>
<keyword evidence="3" id="KW-0347">Helicase</keyword>
<keyword evidence="5" id="KW-0732">Signal</keyword>
<keyword evidence="2" id="KW-0378">Hydrolase</keyword>
<feature type="domain" description="UvrD-like helicase C-terminal" evidence="6">
    <location>
        <begin position="121"/>
        <end position="210"/>
    </location>
</feature>
<evidence type="ECO:0000256" key="1">
    <source>
        <dbReference type="ARBA" id="ARBA00022741"/>
    </source>
</evidence>
<dbReference type="InterPro" id="IPR000212">
    <property type="entry name" value="DNA_helicase_UvrD/REP"/>
</dbReference>
<dbReference type="GO" id="GO:0043138">
    <property type="term" value="F:3'-5' DNA helicase activity"/>
    <property type="evidence" value="ECO:0007669"/>
    <property type="project" value="TreeGrafter"/>
</dbReference>
<evidence type="ECO:0000256" key="2">
    <source>
        <dbReference type="ARBA" id="ARBA00022801"/>
    </source>
</evidence>
<evidence type="ECO:0000259" key="6">
    <source>
        <dbReference type="Pfam" id="PF13361"/>
    </source>
</evidence>
<gene>
    <name evidence="7" type="ORF">FSB_LOCUS16266</name>
</gene>
<dbReference type="Pfam" id="PF13361">
    <property type="entry name" value="UvrD_C"/>
    <property type="match status" value="1"/>
</dbReference>
<dbReference type="GO" id="GO:0016787">
    <property type="term" value="F:hydrolase activity"/>
    <property type="evidence" value="ECO:0007669"/>
    <property type="project" value="UniProtKB-KW"/>
</dbReference>
<feature type="signal peptide" evidence="5">
    <location>
        <begin position="1"/>
        <end position="17"/>
    </location>
</feature>
<organism evidence="7">
    <name type="scientific">Fagus sylvatica</name>
    <name type="common">Beechnut</name>
    <dbReference type="NCBI Taxonomy" id="28930"/>
    <lineage>
        <taxon>Eukaryota</taxon>
        <taxon>Viridiplantae</taxon>
        <taxon>Streptophyta</taxon>
        <taxon>Embryophyta</taxon>
        <taxon>Tracheophyta</taxon>
        <taxon>Spermatophyta</taxon>
        <taxon>Magnoliopsida</taxon>
        <taxon>eudicotyledons</taxon>
        <taxon>Gunneridae</taxon>
        <taxon>Pentapetalae</taxon>
        <taxon>rosids</taxon>
        <taxon>fabids</taxon>
        <taxon>Fagales</taxon>
        <taxon>Fagaceae</taxon>
        <taxon>Fagus</taxon>
    </lineage>
</organism>
<evidence type="ECO:0000256" key="5">
    <source>
        <dbReference type="SAM" id="SignalP"/>
    </source>
</evidence>
<evidence type="ECO:0000256" key="4">
    <source>
        <dbReference type="ARBA" id="ARBA00022840"/>
    </source>
</evidence>
<keyword evidence="4" id="KW-0067">ATP-binding</keyword>
<dbReference type="GO" id="GO:0000725">
    <property type="term" value="P:recombinational repair"/>
    <property type="evidence" value="ECO:0007669"/>
    <property type="project" value="TreeGrafter"/>
</dbReference>
<name>A0A2N9FNT2_FAGSY</name>
<dbReference type="SUPFAM" id="SSF52540">
    <property type="entry name" value="P-loop containing nucleoside triphosphate hydrolases"/>
    <property type="match status" value="1"/>
</dbReference>
<dbReference type="GO" id="GO:0003677">
    <property type="term" value="F:DNA binding"/>
    <property type="evidence" value="ECO:0007669"/>
    <property type="project" value="InterPro"/>
</dbReference>
<dbReference type="PANTHER" id="PTHR11070:SF61">
    <property type="entry name" value="DNA 3'-5' HELICASE"/>
    <property type="match status" value="1"/>
</dbReference>
<dbReference type="CDD" id="cd18807">
    <property type="entry name" value="SF1_C_UvrD"/>
    <property type="match status" value="1"/>
</dbReference>
<sequence length="367" mass="42563">MGLVIRKLLVLTKPLLGKGLWCYLEKKDMLWSEVIDKKYGAAWGEWYSDIVRGPYGKYLLEQRAVIDVDGGKLLNEDNDIRSVLQYLLDDVSVFLSTKFVAVEGDSKVVTDGKGCLNVLKAFIDFISERERENFRSRRHDNQNSITLTTIHQSKGLEWDVVFIVKANESEIPLLHEFNGVAKENGTSIEEERRLLYVAMTRARKKLFILYVMVDSNWQMLQPSRFLKEIPDHLREVQAEVSVQDLQTKQRHIPNGTAQFSVDVPIEKERSEVDTEPNDFLKTCIHNSSEEWKDPLEASNGNGFLRRFNVEDRSVISHVFHQWAKKKAFQDPKRLLDKVISRYFDFVLHLLDSVASFAFARYLLVKYV</sequence>
<feature type="chain" id="PRO_5014783151" description="UvrD-like helicase C-terminal domain-containing protein" evidence="5">
    <location>
        <begin position="18"/>
        <end position="367"/>
    </location>
</feature>
<dbReference type="InterPro" id="IPR014017">
    <property type="entry name" value="DNA_helicase_UvrD-like_C"/>
</dbReference>
<keyword evidence="1" id="KW-0547">Nucleotide-binding</keyword>